<feature type="compositionally biased region" description="Gly residues" evidence="1">
    <location>
        <begin position="79"/>
        <end position="88"/>
    </location>
</feature>
<protein>
    <recommendedName>
        <fullName evidence="5">Translation initiation factor IF-2</fullName>
    </recommendedName>
</protein>
<feature type="compositionally biased region" description="Basic and acidic residues" evidence="1">
    <location>
        <begin position="46"/>
        <end position="69"/>
    </location>
</feature>
<keyword evidence="4" id="KW-1185">Reference proteome</keyword>
<organism evidence="3 4">
    <name type="scientific">Methylobacterium radiotolerans</name>
    <dbReference type="NCBI Taxonomy" id="31998"/>
    <lineage>
        <taxon>Bacteria</taxon>
        <taxon>Pseudomonadati</taxon>
        <taxon>Pseudomonadota</taxon>
        <taxon>Alphaproteobacteria</taxon>
        <taxon>Hyphomicrobiales</taxon>
        <taxon>Methylobacteriaceae</taxon>
        <taxon>Methylobacterium</taxon>
    </lineage>
</organism>
<comment type="caution">
    <text evidence="3">The sequence shown here is derived from an EMBL/GenBank/DDBJ whole genome shotgun (WGS) entry which is preliminary data.</text>
</comment>
<evidence type="ECO:0000256" key="2">
    <source>
        <dbReference type="SAM" id="SignalP"/>
    </source>
</evidence>
<proteinExistence type="predicted"/>
<evidence type="ECO:0008006" key="5">
    <source>
        <dbReference type="Google" id="ProtNLM"/>
    </source>
</evidence>
<feature type="chain" id="PRO_5047181303" description="Translation initiation factor IF-2" evidence="2">
    <location>
        <begin position="20"/>
        <end position="113"/>
    </location>
</feature>
<evidence type="ECO:0000313" key="4">
    <source>
        <dbReference type="Proteomes" id="UP001349262"/>
    </source>
</evidence>
<feature type="region of interest" description="Disordered" evidence="1">
    <location>
        <begin position="23"/>
        <end position="113"/>
    </location>
</feature>
<evidence type="ECO:0000313" key="3">
    <source>
        <dbReference type="EMBL" id="MEE7459060.1"/>
    </source>
</evidence>
<sequence length="113" mass="11582">MRAASLALLALALPSLASAGPAFAEPRAQPERGAERPNLGRSALHRQRESDDSAARQADFDGRIAERSNRAARSICAGCGAGSGGRGAGVTPSLRSPGRDEPRPANPAEAPLD</sequence>
<name>A0ABU7TEY4_9HYPH</name>
<accession>A0ABU7TEY4</accession>
<evidence type="ECO:0000256" key="1">
    <source>
        <dbReference type="SAM" id="MobiDB-lite"/>
    </source>
</evidence>
<keyword evidence="2" id="KW-0732">Signal</keyword>
<feature type="signal peptide" evidence="2">
    <location>
        <begin position="1"/>
        <end position="19"/>
    </location>
</feature>
<dbReference type="EMBL" id="MLBY01000005">
    <property type="protein sequence ID" value="MEE7459060.1"/>
    <property type="molecule type" value="Genomic_DNA"/>
</dbReference>
<reference evidence="3 4" key="1">
    <citation type="journal article" date="2012" name="Genet. Mol. Biol.">
        <title>Analysis of 16S rRNA and mxaF genes revealing insights into Methylobacterium niche-specific plant association.</title>
        <authorList>
            <person name="Dourado M.N."/>
            <person name="Andreote F.D."/>
            <person name="Dini-Andreote F."/>
            <person name="Conti R."/>
            <person name="Araujo J.M."/>
            <person name="Araujo W.L."/>
        </authorList>
    </citation>
    <scope>NUCLEOTIDE SEQUENCE [LARGE SCALE GENOMIC DNA]</scope>
    <source>
        <strain evidence="3 4">SR1.6/4</strain>
    </source>
</reference>
<gene>
    <name evidence="3" type="ORF">MRSR164_20415</name>
</gene>
<dbReference type="Proteomes" id="UP001349262">
    <property type="component" value="Unassembled WGS sequence"/>
</dbReference>